<dbReference type="InterPro" id="IPR026325">
    <property type="entry name" value="DUF932"/>
</dbReference>
<accession>A0A2U8UUY8</accession>
<evidence type="ECO:0000313" key="2">
    <source>
        <dbReference type="Proteomes" id="UP000247284"/>
    </source>
</evidence>
<gene>
    <name evidence="1" type="primary">145</name>
    <name evidence="1" type="ORF">PBI_HENDRIX_145</name>
</gene>
<sequence length="333" mass="37516">MVHEITGSDGMFTVRQAAWHGLGTVFEDYPKRDEAEKIAHPWDVVEEPLFRKRVSVDDNGQTLELMEEVPSFKANVRSDSQDLLGVVPESYTNVTNHELWDIAEALEGSGEDVMFETGGSLKGGRQVWILLRLQEPLIVKGDPRGATIPYYALQNGFDGSSAFRGQATTTRIVCANTSKMADWDAQNRGTEFLFRHTKNVGERIEQARLALSEWRASLAVWQEQAETLVQRRLEPLAAADFLDRFIMMPPEGTVTERVRNNVIRDRGKWMDAYNSVTGEGIKDTAYGLVQASIEFLEWGRRAFTAESRFQRSFLTRDGMTTHAINLALEAPQA</sequence>
<dbReference type="GeneID" id="54992612"/>
<dbReference type="Proteomes" id="UP000247284">
    <property type="component" value="Segment"/>
</dbReference>
<keyword evidence="2" id="KW-1185">Reference proteome</keyword>
<dbReference type="NCBIfam" id="TIGR03299">
    <property type="entry name" value="LGT_TIGR03299"/>
    <property type="match status" value="1"/>
</dbReference>
<evidence type="ECO:0000313" key="1">
    <source>
        <dbReference type="EMBL" id="AWN07816.1"/>
    </source>
</evidence>
<protein>
    <submittedName>
        <fullName evidence="1">Uncharacterized protein</fullName>
    </submittedName>
</protein>
<name>A0A2U8UUY8_9CAUD</name>
<dbReference type="KEGG" id="vg:54992612"/>
<dbReference type="Pfam" id="PF06067">
    <property type="entry name" value="DUF932"/>
    <property type="match status" value="1"/>
</dbReference>
<organism evidence="1 2">
    <name type="scientific">Microbacterium phage Hendrix</name>
    <dbReference type="NCBI Taxonomy" id="2182341"/>
    <lineage>
        <taxon>Viruses</taxon>
        <taxon>Duplodnaviria</taxon>
        <taxon>Heunggongvirae</taxon>
        <taxon>Uroviricota</taxon>
        <taxon>Caudoviricetes</taxon>
        <taxon>Rogerhendrixvirus</taxon>
        <taxon>Rogerhendrixvirus hendrix</taxon>
    </lineage>
</organism>
<dbReference type="InterPro" id="IPR017686">
    <property type="entry name" value="Phg/plasmid-like_prot"/>
</dbReference>
<reference evidence="2" key="1">
    <citation type="submission" date="2018-04" db="EMBL/GenBank/DDBJ databases">
        <authorList>
            <person name="Go L.Y."/>
            <person name="Mitchell J.A."/>
        </authorList>
    </citation>
    <scope>NUCLEOTIDE SEQUENCE [LARGE SCALE GENOMIC DNA]</scope>
</reference>
<dbReference type="RefSeq" id="YP_009802084.1">
    <property type="nucleotide sequence ID" value="NC_047977.1"/>
</dbReference>
<proteinExistence type="predicted"/>
<dbReference type="EMBL" id="MH183162">
    <property type="protein sequence ID" value="AWN07816.1"/>
    <property type="molecule type" value="Genomic_DNA"/>
</dbReference>